<dbReference type="PANTHER" id="PTHR39569">
    <property type="entry name" value="INORGANIC TRIPHOSPHATASE"/>
    <property type="match status" value="1"/>
</dbReference>
<evidence type="ECO:0000256" key="1">
    <source>
        <dbReference type="SAM" id="MobiDB-lite"/>
    </source>
</evidence>
<keyword evidence="4" id="KW-1185">Reference proteome</keyword>
<reference evidence="3 4" key="1">
    <citation type="submission" date="2024-02" db="EMBL/GenBank/DDBJ databases">
        <title>Bacteria isolated from the canopy kelp, Nereocystis luetkeana.</title>
        <authorList>
            <person name="Pfister C.A."/>
            <person name="Younker I.T."/>
            <person name="Light S.H."/>
        </authorList>
    </citation>
    <scope>NUCLEOTIDE SEQUENCE [LARGE SCALE GENOMIC DNA]</scope>
    <source>
        <strain evidence="3 4">TI.5.07</strain>
    </source>
</reference>
<accession>A0ABU9GAX6</accession>
<gene>
    <name evidence="3" type="ORF">V6243_02175</name>
</gene>
<dbReference type="SUPFAM" id="SSF55154">
    <property type="entry name" value="CYTH-like phosphatases"/>
    <property type="match status" value="1"/>
</dbReference>
<sequence>MAQEIELKLALTHSGLGRTAILERLADIAELDGTTPRRRWLANTYFDTPEHALERAKMALRLRRSGEDADTTGPLRQTLKTSGESHGGLHSRGEWEWALPDGQTDLDLDGLRGLPPLQALEEGPREHLLGALAPTFSTDFERHAWQLELTVTQDGQTAGVGVEMALDLGHVKAAGRETHIREIELELTGGDDLSAEQREGVLWALAESLASRLALRPADASKARRGAALRDGEWHEKTLDTTDTNALLAAAIDALDAHADRQQQDDMRWHDHALAAFSALASRLAASQHPGHVHAVALTEALSESREQGTSDSWMTAAFGQHSLSLLAALRSRGQ</sequence>
<dbReference type="SMART" id="SM01118">
    <property type="entry name" value="CYTH"/>
    <property type="match status" value="1"/>
</dbReference>
<feature type="compositionally biased region" description="Polar residues" evidence="1">
    <location>
        <begin position="74"/>
        <end position="84"/>
    </location>
</feature>
<dbReference type="Pfam" id="PF01928">
    <property type="entry name" value="CYTH"/>
    <property type="match status" value="1"/>
</dbReference>
<evidence type="ECO:0000313" key="3">
    <source>
        <dbReference type="EMBL" id="MEL0615622.1"/>
    </source>
</evidence>
<evidence type="ECO:0000313" key="4">
    <source>
        <dbReference type="Proteomes" id="UP001378242"/>
    </source>
</evidence>
<organism evidence="3 4">
    <name type="scientific">Cobetia marina</name>
    <name type="common">Deleya marina</name>
    <dbReference type="NCBI Taxonomy" id="28258"/>
    <lineage>
        <taxon>Bacteria</taxon>
        <taxon>Pseudomonadati</taxon>
        <taxon>Pseudomonadota</taxon>
        <taxon>Gammaproteobacteria</taxon>
        <taxon>Oceanospirillales</taxon>
        <taxon>Halomonadaceae</taxon>
        <taxon>Cobetia</taxon>
    </lineage>
</organism>
<dbReference type="RefSeq" id="WP_341541728.1">
    <property type="nucleotide sequence ID" value="NZ_JBAKAP010000002.1"/>
</dbReference>
<feature type="domain" description="CYTH" evidence="2">
    <location>
        <begin position="2"/>
        <end position="233"/>
    </location>
</feature>
<dbReference type="InterPro" id="IPR039013">
    <property type="entry name" value="YgiF"/>
</dbReference>
<feature type="region of interest" description="Disordered" evidence="1">
    <location>
        <begin position="64"/>
        <end position="95"/>
    </location>
</feature>
<dbReference type="PROSITE" id="PS51707">
    <property type="entry name" value="CYTH"/>
    <property type="match status" value="1"/>
</dbReference>
<dbReference type="Proteomes" id="UP001378242">
    <property type="component" value="Unassembled WGS sequence"/>
</dbReference>
<name>A0ABU9GAX6_COBMA</name>
<dbReference type="InterPro" id="IPR023577">
    <property type="entry name" value="CYTH_domain"/>
</dbReference>
<dbReference type="InterPro" id="IPR033469">
    <property type="entry name" value="CYTH-like_dom_sf"/>
</dbReference>
<dbReference type="CDD" id="cd07756">
    <property type="entry name" value="CYTH-like_Pase_CHAD"/>
    <property type="match status" value="1"/>
</dbReference>
<dbReference type="Gene3D" id="2.40.320.10">
    <property type="entry name" value="Hypothetical Protein Pfu-838710-001"/>
    <property type="match status" value="1"/>
</dbReference>
<dbReference type="PANTHER" id="PTHR39569:SF1">
    <property type="entry name" value="INORGANIC TRIPHOSPHATASE"/>
    <property type="match status" value="1"/>
</dbReference>
<proteinExistence type="predicted"/>
<protein>
    <submittedName>
        <fullName evidence="3">CYTH domain-containing protein</fullName>
    </submittedName>
</protein>
<evidence type="ECO:0000259" key="2">
    <source>
        <dbReference type="PROSITE" id="PS51707"/>
    </source>
</evidence>
<dbReference type="EMBL" id="JBAKAP010000002">
    <property type="protein sequence ID" value="MEL0615622.1"/>
    <property type="molecule type" value="Genomic_DNA"/>
</dbReference>
<comment type="caution">
    <text evidence="3">The sequence shown here is derived from an EMBL/GenBank/DDBJ whole genome shotgun (WGS) entry which is preliminary data.</text>
</comment>